<dbReference type="PANTHER" id="PTHR21342">
    <property type="entry name" value="PHOSPHOPANTETHEINE ADENYLYLTRANSFERASE"/>
    <property type="match status" value="1"/>
</dbReference>
<evidence type="ECO:0000256" key="6">
    <source>
        <dbReference type="ARBA" id="ARBA00022842"/>
    </source>
</evidence>
<feature type="site" description="Transition state stabilizer" evidence="9">
    <location>
        <position position="17"/>
    </location>
</feature>
<feature type="domain" description="Cytidyltransferase-like" evidence="10">
    <location>
        <begin position="6"/>
        <end position="132"/>
    </location>
</feature>
<comment type="similarity">
    <text evidence="9">Belongs to the bacterial CoaD family.</text>
</comment>
<keyword evidence="5 9" id="KW-0067">ATP-binding</keyword>
<evidence type="ECO:0000256" key="3">
    <source>
        <dbReference type="ARBA" id="ARBA00022695"/>
    </source>
</evidence>
<feature type="binding site" evidence="9">
    <location>
        <position position="98"/>
    </location>
    <ligand>
        <name>ATP</name>
        <dbReference type="ChEBI" id="CHEBI:30616"/>
    </ligand>
</feature>
<dbReference type="NCBIfam" id="TIGR01510">
    <property type="entry name" value="coaD_prev_kdtB"/>
    <property type="match status" value="1"/>
</dbReference>
<reference evidence="11 12" key="1">
    <citation type="submission" date="2014-08" db="EMBL/GenBank/DDBJ databases">
        <title>Complete genome sequence of Corynebacterium sphenisci CECT 5990(T) (=DSM 44792(T)), isolated from healthy wild penguins.</title>
        <authorList>
            <person name="Ruckert C."/>
            <person name="Albersmeier A."/>
            <person name="Winkler A."/>
            <person name="Kalinowski J."/>
        </authorList>
    </citation>
    <scope>NUCLEOTIDE SEQUENCE [LARGE SCALE GENOMIC DNA]</scope>
    <source>
        <strain evidence="11 12">DSM 44792</strain>
    </source>
</reference>
<dbReference type="InterPro" id="IPR001980">
    <property type="entry name" value="PPAT"/>
</dbReference>
<feature type="binding site" evidence="9">
    <location>
        <position position="73"/>
    </location>
    <ligand>
        <name>substrate</name>
    </ligand>
</feature>
<evidence type="ECO:0000256" key="5">
    <source>
        <dbReference type="ARBA" id="ARBA00022840"/>
    </source>
</evidence>
<keyword evidence="3 9" id="KW-0548">Nucleotidyltransferase</keyword>
<dbReference type="Proteomes" id="UP000185469">
    <property type="component" value="Chromosome"/>
</dbReference>
<protein>
    <recommendedName>
        <fullName evidence="9">Phosphopantetheine adenylyltransferase</fullName>
        <ecNumber evidence="9">2.7.7.3</ecNumber>
    </recommendedName>
    <alternativeName>
        <fullName evidence="9">Dephospho-CoA pyrophosphorylase</fullName>
    </alternativeName>
    <alternativeName>
        <fullName evidence="9">Pantetheine-phosphate adenylyltransferase</fullName>
        <shortName evidence="9">PPAT</shortName>
    </alternativeName>
</protein>
<evidence type="ECO:0000256" key="4">
    <source>
        <dbReference type="ARBA" id="ARBA00022741"/>
    </source>
</evidence>
<dbReference type="KEGG" id="csph:CSPHI_04825"/>
<evidence type="ECO:0000256" key="8">
    <source>
        <dbReference type="ARBA" id="ARBA00029346"/>
    </source>
</evidence>
<dbReference type="SUPFAM" id="SSF52374">
    <property type="entry name" value="Nucleotidylyl transferase"/>
    <property type="match status" value="1"/>
</dbReference>
<dbReference type="OrthoDB" id="9806661at2"/>
<evidence type="ECO:0000259" key="10">
    <source>
        <dbReference type="Pfam" id="PF01467"/>
    </source>
</evidence>
<dbReference type="HAMAP" id="MF_00151">
    <property type="entry name" value="PPAT_bact"/>
    <property type="match status" value="1"/>
</dbReference>
<dbReference type="NCBIfam" id="TIGR00125">
    <property type="entry name" value="cyt_tran_rel"/>
    <property type="match status" value="1"/>
</dbReference>
<proteinExistence type="inferred from homology"/>
<evidence type="ECO:0000313" key="12">
    <source>
        <dbReference type="Proteomes" id="UP000185469"/>
    </source>
</evidence>
<comment type="subcellular location">
    <subcellularLocation>
        <location evidence="9">Cytoplasm</location>
    </subcellularLocation>
</comment>
<feature type="binding site" evidence="9">
    <location>
        <position position="9"/>
    </location>
    <ligand>
        <name>substrate</name>
    </ligand>
</feature>
<feature type="binding site" evidence="9">
    <location>
        <position position="87"/>
    </location>
    <ligand>
        <name>substrate</name>
    </ligand>
</feature>
<dbReference type="STRING" id="1437874.CSPHI_04825"/>
<name>A0A1L7CX70_9CORY</name>
<dbReference type="GO" id="GO:0015937">
    <property type="term" value="P:coenzyme A biosynthetic process"/>
    <property type="evidence" value="ECO:0007669"/>
    <property type="project" value="UniProtKB-UniRule"/>
</dbReference>
<dbReference type="InterPro" id="IPR014729">
    <property type="entry name" value="Rossmann-like_a/b/a_fold"/>
</dbReference>
<dbReference type="EC" id="2.7.7.3" evidence="9"/>
<dbReference type="AlphaFoldDB" id="A0A1L7CX70"/>
<keyword evidence="6 9" id="KW-0460">Magnesium</keyword>
<evidence type="ECO:0000256" key="9">
    <source>
        <dbReference type="HAMAP-Rule" id="MF_00151"/>
    </source>
</evidence>
<feature type="binding site" evidence="9">
    <location>
        <position position="41"/>
    </location>
    <ligand>
        <name>substrate</name>
    </ligand>
</feature>
<feature type="binding site" evidence="9">
    <location>
        <begin position="9"/>
        <end position="10"/>
    </location>
    <ligand>
        <name>ATP</name>
        <dbReference type="ChEBI" id="CHEBI:30616"/>
    </ligand>
</feature>
<dbReference type="Gene3D" id="3.40.50.620">
    <property type="entry name" value="HUPs"/>
    <property type="match status" value="1"/>
</dbReference>
<keyword evidence="12" id="KW-1185">Reference proteome</keyword>
<keyword evidence="4 9" id="KW-0547">Nucleotide-binding</keyword>
<keyword evidence="1 9" id="KW-0963">Cytoplasm</keyword>
<dbReference type="GO" id="GO:0005737">
    <property type="term" value="C:cytoplasm"/>
    <property type="evidence" value="ECO:0007669"/>
    <property type="project" value="UniProtKB-SubCell"/>
</dbReference>
<feature type="binding site" evidence="9">
    <location>
        <begin position="88"/>
        <end position="90"/>
    </location>
    <ligand>
        <name>ATP</name>
        <dbReference type="ChEBI" id="CHEBI:30616"/>
    </ligand>
</feature>
<dbReference type="GO" id="GO:0005524">
    <property type="term" value="F:ATP binding"/>
    <property type="evidence" value="ECO:0007669"/>
    <property type="project" value="UniProtKB-KW"/>
</dbReference>
<dbReference type="CDD" id="cd02163">
    <property type="entry name" value="PPAT"/>
    <property type="match status" value="1"/>
</dbReference>
<dbReference type="PRINTS" id="PR01020">
    <property type="entry name" value="LPSBIOSNTHSS"/>
</dbReference>
<comment type="function">
    <text evidence="9">Reversibly transfers an adenylyl group from ATP to 4'-phosphopantetheine, yielding dephospho-CoA (dPCoA) and pyrophosphate.</text>
</comment>
<evidence type="ECO:0000256" key="7">
    <source>
        <dbReference type="ARBA" id="ARBA00022993"/>
    </source>
</evidence>
<comment type="subunit">
    <text evidence="9">Homohexamer.</text>
</comment>
<evidence type="ECO:0000256" key="1">
    <source>
        <dbReference type="ARBA" id="ARBA00022490"/>
    </source>
</evidence>
<evidence type="ECO:0000313" key="11">
    <source>
        <dbReference type="EMBL" id="APT90475.1"/>
    </source>
</evidence>
<accession>A0A1L7CX70</accession>
<comment type="pathway">
    <text evidence="9">Cofactor biosynthesis; coenzyme A biosynthesis; CoA from (R)-pantothenate: step 4/5.</text>
</comment>
<dbReference type="PANTHER" id="PTHR21342:SF1">
    <property type="entry name" value="PHOSPHOPANTETHEINE ADENYLYLTRANSFERASE"/>
    <property type="match status" value="1"/>
</dbReference>
<dbReference type="EMBL" id="CP009248">
    <property type="protein sequence ID" value="APT90475.1"/>
    <property type="molecule type" value="Genomic_DNA"/>
</dbReference>
<feature type="binding site" evidence="9">
    <location>
        <begin position="122"/>
        <end position="128"/>
    </location>
    <ligand>
        <name>ATP</name>
        <dbReference type="ChEBI" id="CHEBI:30616"/>
    </ligand>
</feature>
<keyword evidence="7 9" id="KW-0173">Coenzyme A biosynthesis</keyword>
<sequence>MTRACFPGSFDPVTMGHVDVARRACAQFDEVTMLVTHNPAKTGMFTPEERMRLIADSTPGLDNLRVDSWTGLLVDYTTAHGITVLVKGLRSALDYEYELPMAQMNRRLSGVETMFLLTDPRYGYTSSTLCKEVAGFGGDLTGLVPDPVAAALRGRAGRG</sequence>
<gene>
    <name evidence="9" type="primary">coaD</name>
    <name evidence="11" type="ORF">CSPHI_04825</name>
</gene>
<dbReference type="GO" id="GO:0004595">
    <property type="term" value="F:pantetheine-phosphate adenylyltransferase activity"/>
    <property type="evidence" value="ECO:0007669"/>
    <property type="project" value="UniProtKB-UniRule"/>
</dbReference>
<dbReference type="UniPathway" id="UPA00241">
    <property type="reaction ID" value="UER00355"/>
</dbReference>
<organism evidence="11 12">
    <name type="scientific">Corynebacterium sphenisci DSM 44792</name>
    <dbReference type="NCBI Taxonomy" id="1437874"/>
    <lineage>
        <taxon>Bacteria</taxon>
        <taxon>Bacillati</taxon>
        <taxon>Actinomycetota</taxon>
        <taxon>Actinomycetes</taxon>
        <taxon>Mycobacteriales</taxon>
        <taxon>Corynebacteriaceae</taxon>
        <taxon>Corynebacterium</taxon>
    </lineage>
</organism>
<evidence type="ECO:0000256" key="2">
    <source>
        <dbReference type="ARBA" id="ARBA00022679"/>
    </source>
</evidence>
<dbReference type="Pfam" id="PF01467">
    <property type="entry name" value="CTP_transf_like"/>
    <property type="match status" value="1"/>
</dbReference>
<dbReference type="RefSeq" id="WP_075691726.1">
    <property type="nucleotide sequence ID" value="NZ_CP009248.1"/>
</dbReference>
<comment type="catalytic activity">
    <reaction evidence="8 9">
        <text>(R)-4'-phosphopantetheine + ATP + H(+) = 3'-dephospho-CoA + diphosphate</text>
        <dbReference type="Rhea" id="RHEA:19801"/>
        <dbReference type="ChEBI" id="CHEBI:15378"/>
        <dbReference type="ChEBI" id="CHEBI:30616"/>
        <dbReference type="ChEBI" id="CHEBI:33019"/>
        <dbReference type="ChEBI" id="CHEBI:57328"/>
        <dbReference type="ChEBI" id="CHEBI:61723"/>
        <dbReference type="EC" id="2.7.7.3"/>
    </reaction>
</comment>
<keyword evidence="2 9" id="KW-0808">Transferase</keyword>
<comment type="cofactor">
    <cofactor evidence="9">
        <name>Mg(2+)</name>
        <dbReference type="ChEBI" id="CHEBI:18420"/>
    </cofactor>
</comment>
<feature type="binding site" evidence="9">
    <location>
        <position position="17"/>
    </location>
    <ligand>
        <name>ATP</name>
        <dbReference type="ChEBI" id="CHEBI:30616"/>
    </ligand>
</feature>
<dbReference type="InterPro" id="IPR004821">
    <property type="entry name" value="Cyt_trans-like"/>
</dbReference>